<proteinExistence type="predicted"/>
<protein>
    <submittedName>
        <fullName evidence="3">WecB/TagA/CpsF family glycosyltransferase</fullName>
    </submittedName>
</protein>
<dbReference type="InterPro" id="IPR004629">
    <property type="entry name" value="WecG_TagA_CpsF"/>
</dbReference>
<dbReference type="RefSeq" id="WP_274153426.1">
    <property type="nucleotide sequence ID" value="NZ_CP117812.1"/>
</dbReference>
<keyword evidence="2" id="KW-0808">Transferase</keyword>
<keyword evidence="1" id="KW-0328">Glycosyltransferase</keyword>
<dbReference type="Proteomes" id="UP001214250">
    <property type="component" value="Chromosome 2"/>
</dbReference>
<dbReference type="NCBIfam" id="TIGR00696">
    <property type="entry name" value="wecG_tagA_cpsF"/>
    <property type="match status" value="1"/>
</dbReference>
<evidence type="ECO:0000313" key="4">
    <source>
        <dbReference type="Proteomes" id="UP001214250"/>
    </source>
</evidence>
<organism evidence="3 4">
    <name type="scientific">Lentisphaera profundi</name>
    <dbReference type="NCBI Taxonomy" id="1658616"/>
    <lineage>
        <taxon>Bacteria</taxon>
        <taxon>Pseudomonadati</taxon>
        <taxon>Lentisphaerota</taxon>
        <taxon>Lentisphaeria</taxon>
        <taxon>Lentisphaerales</taxon>
        <taxon>Lentisphaeraceae</taxon>
        <taxon>Lentisphaera</taxon>
    </lineage>
</organism>
<dbReference type="CDD" id="cd06533">
    <property type="entry name" value="Glyco_transf_WecG_TagA"/>
    <property type="match status" value="1"/>
</dbReference>
<evidence type="ECO:0000256" key="2">
    <source>
        <dbReference type="ARBA" id="ARBA00022679"/>
    </source>
</evidence>
<dbReference type="EMBL" id="CP117812">
    <property type="protein sequence ID" value="WDE98555.1"/>
    <property type="molecule type" value="Genomic_DNA"/>
</dbReference>
<keyword evidence="4" id="KW-1185">Reference proteome</keyword>
<accession>A0ABY7VWE2</accession>
<dbReference type="PANTHER" id="PTHR34136">
    <property type="match status" value="1"/>
</dbReference>
<name>A0ABY7VWE2_9BACT</name>
<evidence type="ECO:0000313" key="3">
    <source>
        <dbReference type="EMBL" id="WDE98555.1"/>
    </source>
</evidence>
<reference evidence="3 4" key="1">
    <citation type="submission" date="2023-02" db="EMBL/GenBank/DDBJ databases">
        <title>Genome sequence of Lentisphaera profundi SAORIC-696.</title>
        <authorList>
            <person name="Kim e."/>
            <person name="Cho J.-C."/>
            <person name="Choi A."/>
            <person name="Kang I."/>
        </authorList>
    </citation>
    <scope>NUCLEOTIDE SEQUENCE [LARGE SCALE GENOMIC DNA]</scope>
    <source>
        <strain evidence="3 4">SAORIC-696</strain>
    </source>
</reference>
<dbReference type="Pfam" id="PF03808">
    <property type="entry name" value="Glyco_tran_WecG"/>
    <property type="match status" value="1"/>
</dbReference>
<evidence type="ECO:0000256" key="1">
    <source>
        <dbReference type="ARBA" id="ARBA00022676"/>
    </source>
</evidence>
<sequence length="364" mass="41762">MIITNTDIFKIPVSTLNKTETINAIHELVRRYEREAKAQYVATLNMDFLANCFHTFSLKVKNQELYETLQTADLVTADGMPIVCLGKMKNASMKERVTGADLVFDIAKYSALLGHKIFYIGESKKLCKRAHVALKEQYPRLNAAGFASPMVSDVGEILDDVGLIEKINNSGAKILLLGLGNPKQEMFFRRYKKDLKIPVSIGIGGSYNFISGRVLRAPKLLQNIGMEWAYRLCKEPGKLWKRYFSQILLLISFMIHGRLNILKFLGYHLFDLQKGQEVLDGSIRVMGRLNDKMVENIYQLFNECKFTTVALSDLTLAEGHSLWKLRKICRIYGVELIQAKKHREHQKPRQWLRRKTKSLITRVM</sequence>
<gene>
    <name evidence="3" type="ORF">PQO03_11965</name>
</gene>
<dbReference type="PANTHER" id="PTHR34136:SF1">
    <property type="entry name" value="UDP-N-ACETYL-D-MANNOSAMINURONIC ACID TRANSFERASE"/>
    <property type="match status" value="1"/>
</dbReference>